<dbReference type="Pfam" id="PF00294">
    <property type="entry name" value="PfkB"/>
    <property type="match status" value="1"/>
</dbReference>
<dbReference type="InterPro" id="IPR029056">
    <property type="entry name" value="Ribokinase-like"/>
</dbReference>
<keyword evidence="3" id="KW-0464">Manganese</keyword>
<dbReference type="GO" id="GO:0005737">
    <property type="term" value="C:cytoplasm"/>
    <property type="evidence" value="ECO:0007669"/>
    <property type="project" value="TreeGrafter"/>
</dbReference>
<evidence type="ECO:0000313" key="8">
    <source>
        <dbReference type="Proteomes" id="UP000241890"/>
    </source>
</evidence>
<evidence type="ECO:0000256" key="3">
    <source>
        <dbReference type="ARBA" id="ARBA00023211"/>
    </source>
</evidence>
<keyword evidence="8" id="KW-1185">Reference proteome</keyword>
<name>A0A2R5G672_9STRA</name>
<dbReference type="InterPro" id="IPR007342">
    <property type="entry name" value="PsuG"/>
</dbReference>
<protein>
    <submittedName>
        <fullName evidence="7">Pseudouridine-metabolizing bifunctional protein C1861.05</fullName>
    </submittedName>
</protein>
<dbReference type="SUPFAM" id="SSF110581">
    <property type="entry name" value="Indigoidine synthase A-like"/>
    <property type="match status" value="1"/>
</dbReference>
<evidence type="ECO:0000313" key="7">
    <source>
        <dbReference type="EMBL" id="GBG26490.1"/>
    </source>
</evidence>
<dbReference type="SUPFAM" id="SSF53613">
    <property type="entry name" value="Ribokinase-like"/>
    <property type="match status" value="1"/>
</dbReference>
<keyword evidence="1" id="KW-0479">Metal-binding</keyword>
<sequence>MNNGEIKLSAEVERALHAGTPVVALESTIIAHGMPYPQNLQCALEVEAIVYENGATPATVAVIDGVPCVGLDREDLEKLATLPPEQVRKCSRRDLPVSIALGECAATTVASTMILAKQANVQVFVTGGIGGVHRGAYDGEDPSLDVSADLVELGQTNMAVVCAGVKSILDIGRTLEFLETQGVTVVTYGQDKFPAFLTASSDWDSPIRLDDTQEIASVIHASNNVVGLQSGSLIAVPNPEPLDQAVHDEALAQVLQEAADAKITGKALTPFLLKRLNEVTQGSSLEANVALVKNNARIGAEIAVKLNSLRRKAISMPSRKHEASGRVQHLLVVGGAAIDIHAFPREGPFFHTSNPGKIREEFGGVGRNIAECIANLEQARYTSDPSGDVLHTGLMTAIGQDNRGRSILEHCAECDIDTSMVQAFSEDATSTYCSIADASGDLLVSIADMDVFDHLSSFQPDAQFDKYDFFVIDANMPPGLIERLCERAELRQIPVLFETVSMTKGTRAIPVLNKLTIITPNRDEVTALAEEIAGDKRYAGGSIQEDARLVAQSMHTPGGPPKFVLVTLGEDGLLEVRCDPDGEVHEVTHPARHVAIDMIKSSNGAGDTFAGSLAWSLLARQSTKRGIRAELEENMAFHISFAMDAASLALQTPMAVPEDFSSLPLST</sequence>
<dbReference type="InterPro" id="IPR022830">
    <property type="entry name" value="Indigdn_synthA-like"/>
</dbReference>
<evidence type="ECO:0000256" key="1">
    <source>
        <dbReference type="ARBA" id="ARBA00022723"/>
    </source>
</evidence>
<evidence type="ECO:0000259" key="6">
    <source>
        <dbReference type="Pfam" id="PF00294"/>
    </source>
</evidence>
<dbReference type="InParanoid" id="A0A2R5G672"/>
<dbReference type="CDD" id="cd01941">
    <property type="entry name" value="YeiC_kinase_like"/>
    <property type="match status" value="1"/>
</dbReference>
<dbReference type="EMBL" id="BEYU01000021">
    <property type="protein sequence ID" value="GBG26490.1"/>
    <property type="molecule type" value="Genomic_DNA"/>
</dbReference>
<dbReference type="OrthoDB" id="198885at2759"/>
<dbReference type="Proteomes" id="UP000241890">
    <property type="component" value="Unassembled WGS sequence"/>
</dbReference>
<evidence type="ECO:0000256" key="4">
    <source>
        <dbReference type="ARBA" id="ARBA00023239"/>
    </source>
</evidence>
<dbReference type="PANTHER" id="PTHR42909:SF1">
    <property type="entry name" value="CARBOHYDRATE KINASE PFKB DOMAIN-CONTAINING PROTEIN"/>
    <property type="match status" value="1"/>
</dbReference>
<comment type="caution">
    <text evidence="7">The sequence shown here is derived from an EMBL/GenBank/DDBJ whole genome shotgun (WGS) entry which is preliminary data.</text>
</comment>
<dbReference type="PANTHER" id="PTHR42909">
    <property type="entry name" value="ZGC:136858"/>
    <property type="match status" value="1"/>
</dbReference>
<keyword evidence="5" id="KW-0326">Glycosidase</keyword>
<dbReference type="Pfam" id="PF04227">
    <property type="entry name" value="Indigoidine_A"/>
    <property type="match status" value="1"/>
</dbReference>
<organism evidence="7 8">
    <name type="scientific">Hondaea fermentalgiana</name>
    <dbReference type="NCBI Taxonomy" id="2315210"/>
    <lineage>
        <taxon>Eukaryota</taxon>
        <taxon>Sar</taxon>
        <taxon>Stramenopiles</taxon>
        <taxon>Bigyra</taxon>
        <taxon>Labyrinthulomycetes</taxon>
        <taxon>Thraustochytrida</taxon>
        <taxon>Thraustochytriidae</taxon>
        <taxon>Hondaea</taxon>
    </lineage>
</organism>
<dbReference type="AlphaFoldDB" id="A0A2R5G672"/>
<dbReference type="GO" id="GO:0046872">
    <property type="term" value="F:metal ion binding"/>
    <property type="evidence" value="ECO:0007669"/>
    <property type="project" value="UniProtKB-KW"/>
</dbReference>
<dbReference type="Gene3D" id="3.40.1190.20">
    <property type="match status" value="1"/>
</dbReference>
<reference evidence="7 8" key="1">
    <citation type="submission" date="2017-12" db="EMBL/GenBank/DDBJ databases">
        <title>Sequencing, de novo assembly and annotation of complete genome of a new Thraustochytrid species, strain FCC1311.</title>
        <authorList>
            <person name="Sedici K."/>
            <person name="Godart F."/>
            <person name="Aiese Cigliano R."/>
            <person name="Sanseverino W."/>
            <person name="Barakat M."/>
            <person name="Ortet P."/>
            <person name="Marechal E."/>
            <person name="Cagnac O."/>
            <person name="Amato A."/>
        </authorList>
    </citation>
    <scope>NUCLEOTIDE SEQUENCE [LARGE SCALE GENOMIC DNA]</scope>
</reference>
<accession>A0A2R5G672</accession>
<dbReference type="GO" id="GO:0016798">
    <property type="term" value="F:hydrolase activity, acting on glycosyl bonds"/>
    <property type="evidence" value="ECO:0007669"/>
    <property type="project" value="UniProtKB-KW"/>
</dbReference>
<keyword evidence="4" id="KW-0456">Lyase</keyword>
<proteinExistence type="inferred from homology"/>
<dbReference type="Gene3D" id="3.40.1790.10">
    <property type="entry name" value="Indigoidine synthase domain"/>
    <property type="match status" value="1"/>
</dbReference>
<evidence type="ECO:0000256" key="5">
    <source>
        <dbReference type="ARBA" id="ARBA00023295"/>
    </source>
</evidence>
<gene>
    <name evidence="7" type="ORF">FCC1311_027112</name>
</gene>
<evidence type="ECO:0000256" key="2">
    <source>
        <dbReference type="ARBA" id="ARBA00022801"/>
    </source>
</evidence>
<keyword evidence="2" id="KW-0378">Hydrolase</keyword>
<feature type="domain" description="Carbohydrate kinase PfkB" evidence="6">
    <location>
        <begin position="329"/>
        <end position="652"/>
    </location>
</feature>
<dbReference type="GO" id="GO:0004730">
    <property type="term" value="F:pseudouridylate synthase activity"/>
    <property type="evidence" value="ECO:0007669"/>
    <property type="project" value="InterPro"/>
</dbReference>
<dbReference type="InterPro" id="IPR011611">
    <property type="entry name" value="PfkB_dom"/>
</dbReference>
<dbReference type="HAMAP" id="MF_01876">
    <property type="entry name" value="PsiMP_glycosidase"/>
    <property type="match status" value="1"/>
</dbReference>